<dbReference type="GO" id="GO:0004557">
    <property type="term" value="F:alpha-galactosidase activity"/>
    <property type="evidence" value="ECO:0007669"/>
    <property type="project" value="UniProtKB-UniRule"/>
</dbReference>
<dbReference type="InterPro" id="IPR031704">
    <property type="entry name" value="Glyco_hydro_36_N"/>
</dbReference>
<dbReference type="GO" id="GO:0016052">
    <property type="term" value="P:carbohydrate catabolic process"/>
    <property type="evidence" value="ECO:0007669"/>
    <property type="project" value="InterPro"/>
</dbReference>
<dbReference type="Gene3D" id="2.70.98.60">
    <property type="entry name" value="alpha-galactosidase from lactobacil brevis"/>
    <property type="match status" value="1"/>
</dbReference>
<dbReference type="PANTHER" id="PTHR43053">
    <property type="entry name" value="GLYCOSIDASE FAMILY 31"/>
    <property type="match status" value="1"/>
</dbReference>
<reference evidence="10 11" key="1">
    <citation type="submission" date="2019-02" db="EMBL/GenBank/DDBJ databases">
        <authorList>
            <person name="Fomenkov A."/>
            <person name="Dubinina G."/>
            <person name="Grabovich M."/>
            <person name="Vincze T."/>
            <person name="Roberts R.J."/>
        </authorList>
    </citation>
    <scope>NUCLEOTIDE SEQUENCE [LARGE SCALE GENOMIC DNA]</scope>
    <source>
        <strain evidence="10 11">P</strain>
    </source>
</reference>
<evidence type="ECO:0000256" key="2">
    <source>
        <dbReference type="ARBA" id="ARBA00012755"/>
    </source>
</evidence>
<protein>
    <recommendedName>
        <fullName evidence="2 5">Alpha-galactosidase</fullName>
        <ecNumber evidence="2 5">3.2.1.22</ecNumber>
    </recommendedName>
</protein>
<keyword evidence="4 5" id="KW-0326">Glycosidase</keyword>
<dbReference type="FunFam" id="3.20.20.70:FF:000118">
    <property type="entry name" value="Alpha-galactosidase"/>
    <property type="match status" value="1"/>
</dbReference>
<dbReference type="Pfam" id="PF16874">
    <property type="entry name" value="Glyco_hydro_36C"/>
    <property type="match status" value="1"/>
</dbReference>
<evidence type="ECO:0000259" key="9">
    <source>
        <dbReference type="Pfam" id="PF16875"/>
    </source>
</evidence>
<evidence type="ECO:0000256" key="3">
    <source>
        <dbReference type="ARBA" id="ARBA00022801"/>
    </source>
</evidence>
<dbReference type="PIRSF" id="PIRSF005536">
    <property type="entry name" value="Agal"/>
    <property type="match status" value="1"/>
</dbReference>
<organism evidence="10 11">
    <name type="scientific">Thiospirochaeta perfilievii</name>
    <dbReference type="NCBI Taxonomy" id="252967"/>
    <lineage>
        <taxon>Bacteria</taxon>
        <taxon>Pseudomonadati</taxon>
        <taxon>Spirochaetota</taxon>
        <taxon>Spirochaetia</taxon>
        <taxon>Spirochaetales</taxon>
        <taxon>Spirochaetaceae</taxon>
        <taxon>Thiospirochaeta</taxon>
    </lineage>
</organism>
<dbReference type="SUPFAM" id="SSF51445">
    <property type="entry name" value="(Trans)glycosidases"/>
    <property type="match status" value="1"/>
</dbReference>
<evidence type="ECO:0000256" key="5">
    <source>
        <dbReference type="PIRNR" id="PIRNR005536"/>
    </source>
</evidence>
<dbReference type="Pfam" id="PF02065">
    <property type="entry name" value="Melibiase"/>
    <property type="match status" value="1"/>
</dbReference>
<dbReference type="Gene3D" id="3.20.20.70">
    <property type="entry name" value="Aldolase class I"/>
    <property type="match status" value="1"/>
</dbReference>
<feature type="domain" description="Glycosyl hydrolase family 36 C-terminal" evidence="8">
    <location>
        <begin position="651"/>
        <end position="725"/>
    </location>
</feature>
<dbReference type="InterPro" id="IPR013780">
    <property type="entry name" value="Glyco_hydro_b"/>
</dbReference>
<accession>A0A5C1Q9T2</accession>
<dbReference type="AlphaFoldDB" id="A0A5C1Q9T2"/>
<feature type="binding site" evidence="7">
    <location>
        <position position="550"/>
    </location>
    <ligand>
        <name>substrate</name>
    </ligand>
</feature>
<dbReference type="InterPro" id="IPR013785">
    <property type="entry name" value="Aldolase_TIM"/>
</dbReference>
<sequence>MIRFEEDLEQFILETKNYSYHIEILNNKYLRHIQWGRKIPQLNRPCSENDRDLEYTVDIDFPNKVFIESHPLEFGIEGSGDFRRPSVSLNSSLGRPFNDLEYFDYKINKGKKKLIGLPSSRYNEGDLVETLSIFLKDPESKVLVELLYSVFDDYDVITRSMNISNTSNEAVDINSIMSFSLDIPSATNGEDLGLISLEGSWARERHIERGPLRKGKTTISSNRGISSHILNPFCCLAPKSTTEFIGESWSFSLIYSGNFMLEMEKSFTNNIRVSGGINPENFSWTLEENSSFQTPEAILVYSDEGLNGMSNIYHKFLRDRLLPKEFGNSERPILINNWESTYFDFDHDKIISISKKAKEVGIELCVLDDGWFGDRDGDTKGLGNWSVNKDKLPKGLEGLSSEINQNSMKFGLWVEPEMVNDDAKIIKEHPDWLLGAYKENPVRGRNQLVLDLANPEVVDWLIETFTDVFSWGNISYIKWDMNRSITEQFSEHLPPKRKKESSHRYVLGLYRLMDTLVTKFPKILFEGCSGGGGRFDPGILFYMPQYWTSDNTDGIARLKIQYGTSLVYPIITMGAHVSVCPNHQLNRVTPMNLRLNAAMSGNLGFELDLNDIQDSDLKIVKEGIDFYKKHRPLIQLGEFYRLRSPYNGELTSWMFINREKTEFILFWFVDRGEISYYNQFIKLPYVDENKNYRDIDEKSISGRELKFKGVKLPMLNNDNSSGYFYFNSK</sequence>
<feature type="binding site" evidence="7">
    <location>
        <begin position="478"/>
        <end position="482"/>
    </location>
    <ligand>
        <name>substrate</name>
    </ligand>
</feature>
<dbReference type="Pfam" id="PF16875">
    <property type="entry name" value="Glyco_hydro_36N"/>
    <property type="match status" value="1"/>
</dbReference>
<feature type="domain" description="Glycosyl hydrolase family 36 N-terminal" evidence="9">
    <location>
        <begin position="29"/>
        <end position="287"/>
    </location>
</feature>
<dbReference type="InterPro" id="IPR050985">
    <property type="entry name" value="Alpha-glycosidase_related"/>
</dbReference>
<reference evidence="10 11" key="2">
    <citation type="submission" date="2019-09" db="EMBL/GenBank/DDBJ databases">
        <title>Complete Genome Sequence and Methylome Analysis of free living Spirochaetas.</title>
        <authorList>
            <person name="Leshcheva N."/>
            <person name="Mikheeva N."/>
        </authorList>
    </citation>
    <scope>NUCLEOTIDE SEQUENCE [LARGE SCALE GENOMIC DNA]</scope>
    <source>
        <strain evidence="10 11">P</strain>
    </source>
</reference>
<evidence type="ECO:0000256" key="4">
    <source>
        <dbReference type="ARBA" id="ARBA00023295"/>
    </source>
</evidence>
<comment type="similarity">
    <text evidence="5">Belongs to the glycosyl hydrolase.</text>
</comment>
<feature type="binding site" evidence="7">
    <location>
        <position position="528"/>
    </location>
    <ligand>
        <name>substrate</name>
    </ligand>
</feature>
<dbReference type="PANTHER" id="PTHR43053:SF3">
    <property type="entry name" value="ALPHA-GALACTOSIDASE C-RELATED"/>
    <property type="match status" value="1"/>
</dbReference>
<feature type="active site" description="Proton donor" evidence="6">
    <location>
        <position position="550"/>
    </location>
</feature>
<dbReference type="OrthoDB" id="9758822at2"/>
<feature type="binding site" evidence="7">
    <location>
        <begin position="368"/>
        <end position="369"/>
    </location>
    <ligand>
        <name>substrate</name>
    </ligand>
</feature>
<dbReference type="KEGG" id="sper:EW093_05815"/>
<evidence type="ECO:0000313" key="10">
    <source>
        <dbReference type="EMBL" id="QEN04241.1"/>
    </source>
</evidence>
<dbReference type="CDD" id="cd14791">
    <property type="entry name" value="GH36"/>
    <property type="match status" value="1"/>
</dbReference>
<dbReference type="InterPro" id="IPR002252">
    <property type="entry name" value="Glyco_hydro_36"/>
</dbReference>
<dbReference type="Proteomes" id="UP000323824">
    <property type="component" value="Chromosome"/>
</dbReference>
<keyword evidence="11" id="KW-1185">Reference proteome</keyword>
<dbReference type="EC" id="3.2.1.22" evidence="2 5"/>
<feature type="active site" description="Nucleophile" evidence="6">
    <location>
        <position position="480"/>
    </location>
</feature>
<evidence type="ECO:0000259" key="8">
    <source>
        <dbReference type="Pfam" id="PF16874"/>
    </source>
</evidence>
<dbReference type="PRINTS" id="PR00743">
    <property type="entry name" value="GLHYDRLASE36"/>
</dbReference>
<comment type="catalytic activity">
    <reaction evidence="1 5">
        <text>Hydrolysis of terminal, non-reducing alpha-D-galactose residues in alpha-D-galactosides, including galactose oligosaccharides, galactomannans and galactolipids.</text>
        <dbReference type="EC" id="3.2.1.22"/>
    </reaction>
</comment>
<keyword evidence="3 5" id="KW-0378">Hydrolase</keyword>
<feature type="binding site" evidence="7">
    <location>
        <position position="201"/>
    </location>
    <ligand>
        <name>substrate</name>
    </ligand>
</feature>
<evidence type="ECO:0000256" key="7">
    <source>
        <dbReference type="PIRSR" id="PIRSR005536-2"/>
    </source>
</evidence>
<evidence type="ECO:0000313" key="11">
    <source>
        <dbReference type="Proteomes" id="UP000323824"/>
    </source>
</evidence>
<gene>
    <name evidence="10" type="ORF">EW093_05815</name>
</gene>
<name>A0A5C1Q9T2_9SPIO</name>
<dbReference type="EMBL" id="CP035807">
    <property type="protein sequence ID" value="QEN04241.1"/>
    <property type="molecule type" value="Genomic_DNA"/>
</dbReference>
<dbReference type="RefSeq" id="WP_149567489.1">
    <property type="nucleotide sequence ID" value="NZ_CP035807.1"/>
</dbReference>
<dbReference type="InterPro" id="IPR038417">
    <property type="entry name" value="Alpga-gal_N_sf"/>
</dbReference>
<dbReference type="InterPro" id="IPR031705">
    <property type="entry name" value="Glyco_hydro_36_C"/>
</dbReference>
<feature type="binding site" evidence="7">
    <location>
        <position position="445"/>
    </location>
    <ligand>
        <name>substrate</name>
    </ligand>
</feature>
<evidence type="ECO:0000256" key="1">
    <source>
        <dbReference type="ARBA" id="ARBA00001255"/>
    </source>
</evidence>
<proteinExistence type="inferred from homology"/>
<evidence type="ECO:0000256" key="6">
    <source>
        <dbReference type="PIRSR" id="PIRSR005536-1"/>
    </source>
</evidence>
<dbReference type="Gene3D" id="2.60.40.1180">
    <property type="entry name" value="Golgi alpha-mannosidase II"/>
    <property type="match status" value="1"/>
</dbReference>
<dbReference type="InterPro" id="IPR017853">
    <property type="entry name" value="GH"/>
</dbReference>